<comment type="similarity">
    <text evidence="2">Belongs to the fatty acid desaturase CarF family.</text>
</comment>
<dbReference type="PANTHER" id="PTHR48140">
    <property type="entry name" value="FATTY ACID DESATURASE 4, CHLOROPLASTIC-RELATED"/>
    <property type="match status" value="1"/>
</dbReference>
<evidence type="ECO:0000256" key="5">
    <source>
        <dbReference type="ARBA" id="ARBA00023136"/>
    </source>
</evidence>
<dbReference type="OrthoDB" id="5103at2759"/>
<dbReference type="FunCoup" id="A0A068UB48">
    <property type="interactions" value="916"/>
</dbReference>
<dbReference type="Pfam" id="PF10520">
    <property type="entry name" value="Lipid_desat"/>
    <property type="match status" value="1"/>
</dbReference>
<dbReference type="Gramene" id="CDP05765">
    <property type="protein sequence ID" value="CDP05765"/>
    <property type="gene ID" value="GSCOC_T00021041001"/>
</dbReference>
<gene>
    <name evidence="9" type="ORF">GSCOC_T00021041001</name>
</gene>
<evidence type="ECO:0000313" key="9">
    <source>
        <dbReference type="EMBL" id="CDP05765.1"/>
    </source>
</evidence>
<keyword evidence="10" id="KW-1185">Reference proteome</keyword>
<evidence type="ECO:0000256" key="7">
    <source>
        <dbReference type="SAM" id="Phobius"/>
    </source>
</evidence>
<organism evidence="9 10">
    <name type="scientific">Coffea canephora</name>
    <name type="common">Robusta coffee</name>
    <dbReference type="NCBI Taxonomy" id="49390"/>
    <lineage>
        <taxon>Eukaryota</taxon>
        <taxon>Viridiplantae</taxon>
        <taxon>Streptophyta</taxon>
        <taxon>Embryophyta</taxon>
        <taxon>Tracheophyta</taxon>
        <taxon>Spermatophyta</taxon>
        <taxon>Magnoliopsida</taxon>
        <taxon>eudicotyledons</taxon>
        <taxon>Gunneridae</taxon>
        <taxon>Pentapetalae</taxon>
        <taxon>asterids</taxon>
        <taxon>lamiids</taxon>
        <taxon>Gentianales</taxon>
        <taxon>Rubiaceae</taxon>
        <taxon>Ixoroideae</taxon>
        <taxon>Gardenieae complex</taxon>
        <taxon>Bertiereae - Coffeeae clade</taxon>
        <taxon>Coffeeae</taxon>
        <taxon>Coffea</taxon>
    </lineage>
</organism>
<dbReference type="PANTHER" id="PTHR48140:SF1">
    <property type="entry name" value="FATTY ACID DESATURASE 4, CHLOROPLASTIC-RELATED"/>
    <property type="match status" value="1"/>
</dbReference>
<accession>A0A068UB48</accession>
<dbReference type="InParanoid" id="A0A068UB48"/>
<dbReference type="Proteomes" id="UP000295252">
    <property type="component" value="Chromosome VII"/>
</dbReference>
<evidence type="ECO:0000313" key="10">
    <source>
        <dbReference type="Proteomes" id="UP000295252"/>
    </source>
</evidence>
<evidence type="ECO:0000259" key="8">
    <source>
        <dbReference type="Pfam" id="PF10520"/>
    </source>
</evidence>
<dbReference type="GO" id="GO:0006631">
    <property type="term" value="P:fatty acid metabolic process"/>
    <property type="evidence" value="ECO:0007669"/>
    <property type="project" value="UniProtKB-UniPathway"/>
</dbReference>
<dbReference type="UniPathway" id="UPA00199"/>
<keyword evidence="4 7" id="KW-1133">Transmembrane helix</keyword>
<protein>
    <recommendedName>
        <fullName evidence="8">Lipid desaturase domain-containing protein</fullName>
    </recommendedName>
</protein>
<comment type="subcellular location">
    <subcellularLocation>
        <location evidence="1">Membrane</location>
        <topology evidence="1">Multi-pass membrane protein</topology>
    </subcellularLocation>
</comment>
<keyword evidence="5 7" id="KW-0472">Membrane</keyword>
<dbReference type="InterPro" id="IPR052864">
    <property type="entry name" value="Chloroplast_FAD_CarF"/>
</dbReference>
<evidence type="ECO:0000256" key="4">
    <source>
        <dbReference type="ARBA" id="ARBA00022989"/>
    </source>
</evidence>
<evidence type="ECO:0000256" key="3">
    <source>
        <dbReference type="ARBA" id="ARBA00022692"/>
    </source>
</evidence>
<dbReference type="PhylomeDB" id="A0A068UB48"/>
<dbReference type="EMBL" id="HG739103">
    <property type="protein sequence ID" value="CDP05765.1"/>
    <property type="molecule type" value="Genomic_DNA"/>
</dbReference>
<dbReference type="GO" id="GO:0016020">
    <property type="term" value="C:membrane"/>
    <property type="evidence" value="ECO:0007669"/>
    <property type="project" value="UniProtKB-SubCell"/>
</dbReference>
<keyword evidence="3 7" id="KW-0812">Transmembrane</keyword>
<proteinExistence type="inferred from homology"/>
<reference evidence="10" key="1">
    <citation type="journal article" date="2014" name="Science">
        <title>The coffee genome provides insight into the convergent evolution of caffeine biosynthesis.</title>
        <authorList>
            <person name="Denoeud F."/>
            <person name="Carretero-Paulet L."/>
            <person name="Dereeper A."/>
            <person name="Droc G."/>
            <person name="Guyot R."/>
            <person name="Pietrella M."/>
            <person name="Zheng C."/>
            <person name="Alberti A."/>
            <person name="Anthony F."/>
            <person name="Aprea G."/>
            <person name="Aury J.M."/>
            <person name="Bento P."/>
            <person name="Bernard M."/>
            <person name="Bocs S."/>
            <person name="Campa C."/>
            <person name="Cenci A."/>
            <person name="Combes M.C."/>
            <person name="Crouzillat D."/>
            <person name="Da Silva C."/>
            <person name="Daddiego L."/>
            <person name="De Bellis F."/>
            <person name="Dussert S."/>
            <person name="Garsmeur O."/>
            <person name="Gayraud T."/>
            <person name="Guignon V."/>
            <person name="Jahn K."/>
            <person name="Jamilloux V."/>
            <person name="Joet T."/>
            <person name="Labadie K."/>
            <person name="Lan T."/>
            <person name="Leclercq J."/>
            <person name="Lepelley M."/>
            <person name="Leroy T."/>
            <person name="Li L.T."/>
            <person name="Librado P."/>
            <person name="Lopez L."/>
            <person name="Munoz A."/>
            <person name="Noel B."/>
            <person name="Pallavicini A."/>
            <person name="Perrotta G."/>
            <person name="Poncet V."/>
            <person name="Pot D."/>
            <person name="Priyono X."/>
            <person name="Rigoreau M."/>
            <person name="Rouard M."/>
            <person name="Rozas J."/>
            <person name="Tranchant-Dubreuil C."/>
            <person name="VanBuren R."/>
            <person name="Zhang Q."/>
            <person name="Andrade A.C."/>
            <person name="Argout X."/>
            <person name="Bertrand B."/>
            <person name="de Kochko A."/>
            <person name="Graziosi G."/>
            <person name="Henry R.J."/>
            <person name="Jayarama X."/>
            <person name="Ming R."/>
            <person name="Nagai C."/>
            <person name="Rounsley S."/>
            <person name="Sankoff D."/>
            <person name="Giuliano G."/>
            <person name="Albert V.A."/>
            <person name="Wincker P."/>
            <person name="Lashermes P."/>
        </authorList>
    </citation>
    <scope>NUCLEOTIDE SEQUENCE [LARGE SCALE GENOMIC DNA]</scope>
    <source>
        <strain evidence="10">cv. DH200-94</strain>
    </source>
</reference>
<dbReference type="InterPro" id="IPR019547">
    <property type="entry name" value="Lipid_desat"/>
</dbReference>
<name>A0A068UB48_COFCA</name>
<sequence length="372" mass="41547">MTTNAWAESHEPLNSLLLYLFSWYYILRLSGAKWFLLMFAEVATMSAFPHLRSLHHVNQCHYLSPPSHIYRSITTTTTKSRRRHPEPLVVDLPWVLNTSTPATTTIPLDDPSLQSTDPPPVLKRSTPVATTSMLNDPSLKSKWSHRAWVASGGTTVLVSLAKSVTGAVDSGTWLQPILAGVVGYVLADLGSGVYHWGIDNYGDENTPVFGSQIEAFQGHHNWPWIITRRQFANNLHALARAVSFTVLPMDLIFNDPVLHGFVSVCSGCIMFSQQFHAWAHTTKSKLHPLVVALQDAGVLVSRSMHGAHHRPPYDSNYCIVSGVWNELLDTYKVFEALEMILFFKLGVKPRSWSEPSSNWTEETDTSSLIAEL</sequence>
<dbReference type="STRING" id="49390.A0A068UB48"/>
<feature type="domain" description="Lipid desaturase" evidence="8">
    <location>
        <begin position="184"/>
        <end position="352"/>
    </location>
</feature>
<evidence type="ECO:0000256" key="6">
    <source>
        <dbReference type="SAM" id="MobiDB-lite"/>
    </source>
</evidence>
<evidence type="ECO:0000256" key="1">
    <source>
        <dbReference type="ARBA" id="ARBA00004141"/>
    </source>
</evidence>
<feature type="compositionally biased region" description="Polar residues" evidence="6">
    <location>
        <begin position="353"/>
        <end position="372"/>
    </location>
</feature>
<feature type="region of interest" description="Disordered" evidence="6">
    <location>
        <begin position="350"/>
        <end position="372"/>
    </location>
</feature>
<dbReference type="OMA" id="AWAESHE"/>
<feature type="transmembrane region" description="Helical" evidence="7">
    <location>
        <begin position="12"/>
        <end position="27"/>
    </location>
</feature>
<evidence type="ECO:0000256" key="2">
    <source>
        <dbReference type="ARBA" id="ARBA00007620"/>
    </source>
</evidence>
<dbReference type="AlphaFoldDB" id="A0A068UB48"/>